<dbReference type="EMBL" id="QPFP01000001">
    <property type="protein sequence ID" value="TEB39424.1"/>
    <property type="molecule type" value="Genomic_DNA"/>
</dbReference>
<reference evidence="1 2" key="1">
    <citation type="journal article" date="2019" name="Nat. Ecol. Evol.">
        <title>Megaphylogeny resolves global patterns of mushroom evolution.</title>
        <authorList>
            <person name="Varga T."/>
            <person name="Krizsan K."/>
            <person name="Foldi C."/>
            <person name="Dima B."/>
            <person name="Sanchez-Garcia M."/>
            <person name="Sanchez-Ramirez S."/>
            <person name="Szollosi G.J."/>
            <person name="Szarkandi J.G."/>
            <person name="Papp V."/>
            <person name="Albert L."/>
            <person name="Andreopoulos W."/>
            <person name="Angelini C."/>
            <person name="Antonin V."/>
            <person name="Barry K.W."/>
            <person name="Bougher N.L."/>
            <person name="Buchanan P."/>
            <person name="Buyck B."/>
            <person name="Bense V."/>
            <person name="Catcheside P."/>
            <person name="Chovatia M."/>
            <person name="Cooper J."/>
            <person name="Damon W."/>
            <person name="Desjardin D."/>
            <person name="Finy P."/>
            <person name="Geml J."/>
            <person name="Haridas S."/>
            <person name="Hughes K."/>
            <person name="Justo A."/>
            <person name="Karasinski D."/>
            <person name="Kautmanova I."/>
            <person name="Kiss B."/>
            <person name="Kocsube S."/>
            <person name="Kotiranta H."/>
            <person name="LaButti K.M."/>
            <person name="Lechner B.E."/>
            <person name="Liimatainen K."/>
            <person name="Lipzen A."/>
            <person name="Lukacs Z."/>
            <person name="Mihaltcheva S."/>
            <person name="Morgado L.N."/>
            <person name="Niskanen T."/>
            <person name="Noordeloos M.E."/>
            <person name="Ohm R.A."/>
            <person name="Ortiz-Santana B."/>
            <person name="Ovrebo C."/>
            <person name="Racz N."/>
            <person name="Riley R."/>
            <person name="Savchenko A."/>
            <person name="Shiryaev A."/>
            <person name="Soop K."/>
            <person name="Spirin V."/>
            <person name="Szebenyi C."/>
            <person name="Tomsovsky M."/>
            <person name="Tulloss R.E."/>
            <person name="Uehling J."/>
            <person name="Grigoriev I.V."/>
            <person name="Vagvolgyi C."/>
            <person name="Papp T."/>
            <person name="Martin F.M."/>
            <person name="Miettinen O."/>
            <person name="Hibbett D.S."/>
            <person name="Nagy L.G."/>
        </authorList>
    </citation>
    <scope>NUCLEOTIDE SEQUENCE [LARGE SCALE GENOMIC DNA]</scope>
    <source>
        <strain evidence="1 2">FP101781</strain>
    </source>
</reference>
<dbReference type="OrthoDB" id="2686745at2759"/>
<evidence type="ECO:0000313" key="1">
    <source>
        <dbReference type="EMBL" id="TEB39424.1"/>
    </source>
</evidence>
<proteinExistence type="predicted"/>
<dbReference type="STRING" id="71717.A0A4Y7TZK6"/>
<keyword evidence="2" id="KW-1185">Reference proteome</keyword>
<protein>
    <submittedName>
        <fullName evidence="1">Uncharacterized protein</fullName>
    </submittedName>
</protein>
<sequence>MAPTTSPNLSTKRTYLAVPARKLVQPASRRQWPAMIFLRPAPEHRLAPSAARIPKPVGEVGRPGRGGYALRKALDWSDDRYKDVQLAVREIIRQKLDISKPFTEQNKETMEEIIAQFPDMKRYHKEWPASDFVKCALRNTARYRN</sequence>
<accession>A0A4Y7TZK6</accession>
<dbReference type="Proteomes" id="UP000298030">
    <property type="component" value="Unassembled WGS sequence"/>
</dbReference>
<organism evidence="1 2">
    <name type="scientific">Coprinellus micaceus</name>
    <name type="common">Glistening ink-cap mushroom</name>
    <name type="synonym">Coprinus micaceus</name>
    <dbReference type="NCBI Taxonomy" id="71717"/>
    <lineage>
        <taxon>Eukaryota</taxon>
        <taxon>Fungi</taxon>
        <taxon>Dikarya</taxon>
        <taxon>Basidiomycota</taxon>
        <taxon>Agaricomycotina</taxon>
        <taxon>Agaricomycetes</taxon>
        <taxon>Agaricomycetidae</taxon>
        <taxon>Agaricales</taxon>
        <taxon>Agaricineae</taxon>
        <taxon>Psathyrellaceae</taxon>
        <taxon>Coprinellus</taxon>
    </lineage>
</organism>
<dbReference type="AlphaFoldDB" id="A0A4Y7TZK6"/>
<name>A0A4Y7TZK6_COPMI</name>
<comment type="caution">
    <text evidence="1">The sequence shown here is derived from an EMBL/GenBank/DDBJ whole genome shotgun (WGS) entry which is preliminary data.</text>
</comment>
<evidence type="ECO:0000313" key="2">
    <source>
        <dbReference type="Proteomes" id="UP000298030"/>
    </source>
</evidence>
<gene>
    <name evidence="1" type="ORF">FA13DRAFT_1784180</name>
</gene>